<evidence type="ECO:0000259" key="5">
    <source>
        <dbReference type="Pfam" id="PF25508"/>
    </source>
</evidence>
<dbReference type="GO" id="GO:0005261">
    <property type="term" value="F:monoatomic cation channel activity"/>
    <property type="evidence" value="ECO:0007669"/>
    <property type="project" value="TreeGrafter"/>
</dbReference>
<protein>
    <submittedName>
        <fullName evidence="6">Transient receptor potential cation channel subfamily M member 3</fullName>
    </submittedName>
</protein>
<comment type="caution">
    <text evidence="6">The sequence shown here is derived from an EMBL/GenBank/DDBJ whole genome shotgun (WGS) entry which is preliminary data.</text>
</comment>
<dbReference type="InterPro" id="IPR057366">
    <property type="entry name" value="TRPM-like"/>
</dbReference>
<dbReference type="PANTHER" id="PTHR13800">
    <property type="entry name" value="TRANSIENT RECEPTOR POTENTIAL CATION CHANNEL, SUBFAMILY M, MEMBER 6"/>
    <property type="match status" value="1"/>
</dbReference>
<dbReference type="PANTHER" id="PTHR13800:SF1">
    <property type="entry name" value="TRANSIENT RECEPTOR POTENTIAL CATION CHANNEL TRPM"/>
    <property type="match status" value="1"/>
</dbReference>
<evidence type="ECO:0000256" key="3">
    <source>
        <dbReference type="ARBA" id="ARBA00022989"/>
    </source>
</evidence>
<keyword evidence="6" id="KW-0675">Receptor</keyword>
<organism evidence="6 7">
    <name type="scientific">Caerostris extrusa</name>
    <name type="common">Bark spider</name>
    <name type="synonym">Caerostris bankana</name>
    <dbReference type="NCBI Taxonomy" id="172846"/>
    <lineage>
        <taxon>Eukaryota</taxon>
        <taxon>Metazoa</taxon>
        <taxon>Ecdysozoa</taxon>
        <taxon>Arthropoda</taxon>
        <taxon>Chelicerata</taxon>
        <taxon>Arachnida</taxon>
        <taxon>Araneae</taxon>
        <taxon>Araneomorphae</taxon>
        <taxon>Entelegynae</taxon>
        <taxon>Araneoidea</taxon>
        <taxon>Araneidae</taxon>
        <taxon>Caerostris</taxon>
    </lineage>
</organism>
<proteinExistence type="predicted"/>
<sequence length="190" mass="22265">MVMERLSLYVMDTSLKAEMEEYSRDFADIATSMLDACYLDTPDRAFDVLNEESPGWGYNTAVDIAAEAKNKRFLSHICCQKWLTNEFFGKIKIRELSWGAFSVPISIKENQKMVCSTHMEGCNVEPSTFRRYVIHHPPLWKMIYLMWSAPITKFWTFQVPIFSYCTVTTPVIVFQLWSRNRGHLSDSRWF</sequence>
<accession>A0AAV4UHB8</accession>
<evidence type="ECO:0000313" key="6">
    <source>
        <dbReference type="EMBL" id="GIY57159.1"/>
    </source>
</evidence>
<keyword evidence="4" id="KW-0472">Membrane</keyword>
<keyword evidence="7" id="KW-1185">Reference proteome</keyword>
<dbReference type="AlphaFoldDB" id="A0AAV4UHB8"/>
<dbReference type="Pfam" id="PF25508">
    <property type="entry name" value="TRPM2"/>
    <property type="match status" value="1"/>
</dbReference>
<dbReference type="EMBL" id="BPLR01012866">
    <property type="protein sequence ID" value="GIY57159.1"/>
    <property type="molecule type" value="Genomic_DNA"/>
</dbReference>
<dbReference type="GO" id="GO:0005886">
    <property type="term" value="C:plasma membrane"/>
    <property type="evidence" value="ECO:0007669"/>
    <property type="project" value="TreeGrafter"/>
</dbReference>
<dbReference type="Proteomes" id="UP001054945">
    <property type="component" value="Unassembled WGS sequence"/>
</dbReference>
<evidence type="ECO:0000256" key="4">
    <source>
        <dbReference type="ARBA" id="ARBA00023136"/>
    </source>
</evidence>
<dbReference type="GO" id="GO:0030001">
    <property type="term" value="P:metal ion transport"/>
    <property type="evidence" value="ECO:0007669"/>
    <property type="project" value="TreeGrafter"/>
</dbReference>
<evidence type="ECO:0000256" key="1">
    <source>
        <dbReference type="ARBA" id="ARBA00004141"/>
    </source>
</evidence>
<comment type="subcellular location">
    <subcellularLocation>
        <location evidence="1">Membrane</location>
        <topology evidence="1">Multi-pass membrane protein</topology>
    </subcellularLocation>
</comment>
<keyword evidence="3" id="KW-1133">Transmembrane helix</keyword>
<gene>
    <name evidence="6" type="primary">TRPM3_1</name>
    <name evidence="6" type="ORF">CEXT_242201</name>
</gene>
<reference evidence="6 7" key="1">
    <citation type="submission" date="2021-06" db="EMBL/GenBank/DDBJ databases">
        <title>Caerostris extrusa draft genome.</title>
        <authorList>
            <person name="Kono N."/>
            <person name="Arakawa K."/>
        </authorList>
    </citation>
    <scope>NUCLEOTIDE SEQUENCE [LARGE SCALE GENOMIC DNA]</scope>
</reference>
<keyword evidence="2" id="KW-0812">Transmembrane</keyword>
<dbReference type="InterPro" id="IPR050927">
    <property type="entry name" value="TRPM"/>
</dbReference>
<evidence type="ECO:0000313" key="7">
    <source>
        <dbReference type="Proteomes" id="UP001054945"/>
    </source>
</evidence>
<name>A0AAV4UHB8_CAEEX</name>
<evidence type="ECO:0000256" key="2">
    <source>
        <dbReference type="ARBA" id="ARBA00022692"/>
    </source>
</evidence>
<feature type="domain" description="TRPM-like" evidence="5">
    <location>
        <begin position="5"/>
        <end position="76"/>
    </location>
</feature>